<gene>
    <name evidence="11" type="ORF">L3Y34_011647</name>
</gene>
<organism evidence="11 12">
    <name type="scientific">Caenorhabditis briggsae</name>
    <dbReference type="NCBI Taxonomy" id="6238"/>
    <lineage>
        <taxon>Eukaryota</taxon>
        <taxon>Metazoa</taxon>
        <taxon>Ecdysozoa</taxon>
        <taxon>Nematoda</taxon>
        <taxon>Chromadorea</taxon>
        <taxon>Rhabditida</taxon>
        <taxon>Rhabditina</taxon>
        <taxon>Rhabditomorpha</taxon>
        <taxon>Rhabditoidea</taxon>
        <taxon>Rhabditidae</taxon>
        <taxon>Peloderinae</taxon>
        <taxon>Caenorhabditis</taxon>
    </lineage>
</organism>
<dbReference type="Pfam" id="PF09172">
    <property type="entry name" value="Vit_open_b-sht"/>
    <property type="match status" value="1"/>
</dbReference>
<dbReference type="SUPFAM" id="SSF48431">
    <property type="entry name" value="Lipovitellin-phosvitin complex, superhelical domain"/>
    <property type="match status" value="1"/>
</dbReference>
<dbReference type="GO" id="GO:0005319">
    <property type="term" value="F:lipid transporter activity"/>
    <property type="evidence" value="ECO:0007669"/>
    <property type="project" value="InterPro"/>
</dbReference>
<dbReference type="EMBL" id="CP090896">
    <property type="protein sequence ID" value="ULT81824.1"/>
    <property type="molecule type" value="Genomic_DNA"/>
</dbReference>
<dbReference type="PANTHER" id="PTHR23345">
    <property type="entry name" value="VITELLOGENIN-RELATED"/>
    <property type="match status" value="1"/>
</dbReference>
<evidence type="ECO:0000256" key="4">
    <source>
        <dbReference type="ARBA" id="ARBA00022761"/>
    </source>
</evidence>
<keyword evidence="4" id="KW-0758">Storage protein</keyword>
<keyword evidence="3" id="KW-0732">Signal</keyword>
<dbReference type="PROSITE" id="PS51233">
    <property type="entry name" value="VWFD"/>
    <property type="match status" value="1"/>
</dbReference>
<feature type="domain" description="Vitellogenin" evidence="9">
    <location>
        <begin position="53"/>
        <end position="714"/>
    </location>
</feature>
<keyword evidence="2" id="KW-0964">Secreted</keyword>
<dbReference type="Gene3D" id="2.20.80.10">
    <property type="entry name" value="Lipovitellin-phosvitin complex, chain A, domain 4"/>
    <property type="match status" value="1"/>
</dbReference>
<proteinExistence type="predicted"/>
<dbReference type="InterPro" id="IPR050733">
    <property type="entry name" value="Vitellogenin/Apolipophorin"/>
</dbReference>
<dbReference type="PANTHER" id="PTHR23345:SF8">
    <property type="entry name" value="VITELLOGENIN-3-RELATED"/>
    <property type="match status" value="1"/>
</dbReference>
<feature type="region of interest" description="Disordered" evidence="8">
    <location>
        <begin position="1516"/>
        <end position="1549"/>
    </location>
</feature>
<sequence length="1631" mass="188669">MKLLVLYASVSVSTSCIKGVPGTEIITLAMKSIIIASLVALAIAASPALDRPFSPKSEYVYQFDGLLLSGLPTTFADASQTRISCRVRLQAVDDRYIHLQLTNIEYSASHVPQNEQWPKMNSLEQRELSDELKELLELPFRAQLRNGLISEIQFSTEDAEWSMNSKKVIINLLSLRTSAPIDEMIQGEKYMETEKDSRFFTVNEKTMEGDCEVAYTIVEEGEKTIYTKSVNFDKCITRPEMAYGLHFGSECQQCEKEGQFVKPQTVYTYTFKNQQLEQSEVHSVYTLNVNGQEVVKSETRSKIVFVEENKINKDIKKATGPKTDIVFSAQDEILMERFCQQGDKAEVNPFEVMPSQQKIEQLEKIFRQMQELEENTPETVHLIARAVRLFRMCTIEELKKFHTKVYTESETKVQLLVQSSLAIAGTRNTIQHLIHHFHKMTVSPIRAAELLKSIQETISPSEEIADLVIELAKSPLAEKNEPLRQSAWLAAGSIVRGFSTKTQDLPLTRPASRQLKEKYVRVFMQLFRSAESTYEKVLALKTLGNAGIDLSVNELVQLIQDPRQPLAIRTEAVDALRLLKDIMPRKIQKILLPVYKNRQNKPELRMTALFRMMHTLPEEPILAHIVAQMEKESNQHVAAFTYNVIRQFARSTNPCYQPLAVRCSKVLLFTRYQPQEQLLSTYSQLPIFHSEMLSGVQFDFATIFEKNAFLPKEVQASFESVFGGNWNKYLVQVGFSQQNFEQVIVKALERLSRYGKQSNELRSRRVQSGIQMLQEIVKKMNIRPRVQRTDAQSAHAVFYLRYKEMDYIVLPLDMETLDNLLEKYVRNGEFDIKSVLSFLNADSKFELHRAIYFYESIRRIPTTSGVSLTISGKMPTVLSFTGKVAVEMQKLGTRLILDVVPSVATSHVTEMRFWNPMLDQGVKSLQSARVHTTFRLESTVELKKNTLEITHKFAVPENKKTIVSVHSRPVASLRVPRNDQYVEAEEKTISHSEYQWTTEEIDRKYEVLGLRVNAQGNILSQWSLPKVLMTEQDFEYTLENKNRPAEFTARMTIGNLEKTDLSEIKFDKIFEKEFDSENTESESRRQYFHKMIREIKAEQGYMNLITLKLEAPQQTYFNSELRTTCDQWVRMCRFEMDSRRSPISEETKEWTLRTELVAARPQMPSSLRQLREQPHREVQLALNAKWGSSKKSEMTVTAQLEQSKEQKKYIRNIERVFNGLPEYELLIKAARLNQINVVSEYKLTPEAEHTFSRLFDLVKAYNFWTVSEKRVENEERRVTLQLTVEPMSRQYVNMTIQTPQQEVEIKNIRVPRVVLPTIARRAMIQQAWEKTETTCKVDQSEVSTFDDVIYRAPLTTCFSLIAKDCSEEPTFAVLAKRMNKNSDELLVKVIRREQEVIVKKTSEEFLVKVDGKNIPQSELEQYEIEILGDNLVVIRLPQGEVRFDGYTIKTNLPSVASKSQLCGLCGNSDGEKDNEFMTADNYETEDVEEFHRSYLLKNEECEVENDRLSEKKNYRNKWDREEKKRDQSSSESYEEYEEESEKSEKKSVEQTQIKEFSHRVCFSLEPVAECRRGYKTDETLTKKIRFTCMPRHSNNARRFLKEAREQTVLDLSDFEVSYVEAVKIPTACVAF</sequence>
<dbReference type="GO" id="GO:0045735">
    <property type="term" value="F:nutrient reservoir activity"/>
    <property type="evidence" value="ECO:0007669"/>
    <property type="project" value="UniProtKB-KW"/>
</dbReference>
<comment type="caution">
    <text evidence="7">Lacks conserved residue(s) required for the propagation of feature annotation.</text>
</comment>
<dbReference type="Proteomes" id="UP000827892">
    <property type="component" value="Chromosome X"/>
</dbReference>
<comment type="subcellular location">
    <subcellularLocation>
        <location evidence="1">Secreted</location>
    </subcellularLocation>
</comment>
<dbReference type="Gene3D" id="1.25.10.20">
    <property type="entry name" value="Vitellinogen, superhelical"/>
    <property type="match status" value="1"/>
</dbReference>
<accession>A0AAE8ZS88</accession>
<evidence type="ECO:0000313" key="11">
    <source>
        <dbReference type="EMBL" id="ULT81824.1"/>
    </source>
</evidence>
<dbReference type="FunFam" id="2.20.80.10:FF:000004">
    <property type="entry name" value="Vitellogenin-3"/>
    <property type="match status" value="1"/>
</dbReference>
<evidence type="ECO:0000256" key="5">
    <source>
        <dbReference type="ARBA" id="ARBA00023157"/>
    </source>
</evidence>
<evidence type="ECO:0000256" key="3">
    <source>
        <dbReference type="ARBA" id="ARBA00022729"/>
    </source>
</evidence>
<dbReference type="PROSITE" id="PS51257">
    <property type="entry name" value="PROKAR_LIPOPROTEIN"/>
    <property type="match status" value="1"/>
</dbReference>
<feature type="domain" description="VWFD" evidence="10">
    <location>
        <begin position="1333"/>
        <end position="1502"/>
    </location>
</feature>
<evidence type="ECO:0000256" key="6">
    <source>
        <dbReference type="ARBA" id="ARBA00057643"/>
    </source>
</evidence>
<dbReference type="Pfam" id="PF01347">
    <property type="entry name" value="Vitellogenin_N"/>
    <property type="match status" value="1"/>
</dbReference>
<dbReference type="GO" id="GO:0005576">
    <property type="term" value="C:extracellular region"/>
    <property type="evidence" value="ECO:0007669"/>
    <property type="project" value="UniProtKB-SubCell"/>
</dbReference>
<evidence type="ECO:0000256" key="8">
    <source>
        <dbReference type="SAM" id="MobiDB-lite"/>
    </source>
</evidence>
<dbReference type="InterPro" id="IPR001846">
    <property type="entry name" value="VWF_type-D"/>
</dbReference>
<evidence type="ECO:0000256" key="7">
    <source>
        <dbReference type="PROSITE-ProRule" id="PRU00557"/>
    </source>
</evidence>
<feature type="compositionally biased region" description="Acidic residues" evidence="8">
    <location>
        <begin position="1532"/>
        <end position="1541"/>
    </location>
</feature>
<dbReference type="InterPro" id="IPR011030">
    <property type="entry name" value="Lipovitellin_superhlx_dom"/>
</dbReference>
<protein>
    <submittedName>
        <fullName evidence="11">Uncharacterized protein</fullName>
    </submittedName>
</protein>
<evidence type="ECO:0000313" key="12">
    <source>
        <dbReference type="Proteomes" id="UP000827892"/>
    </source>
</evidence>
<evidence type="ECO:0000259" key="10">
    <source>
        <dbReference type="PROSITE" id="PS51233"/>
    </source>
</evidence>
<dbReference type="PROSITE" id="PS51211">
    <property type="entry name" value="VITELLOGENIN"/>
    <property type="match status" value="1"/>
</dbReference>
<dbReference type="InterPro" id="IPR001747">
    <property type="entry name" value="Vitellogenin_N"/>
</dbReference>
<dbReference type="InterPro" id="IPR015816">
    <property type="entry name" value="Vitellinogen_b-sht_N"/>
</dbReference>
<evidence type="ECO:0000256" key="1">
    <source>
        <dbReference type="ARBA" id="ARBA00004613"/>
    </source>
</evidence>
<evidence type="ECO:0000259" key="9">
    <source>
        <dbReference type="PROSITE" id="PS51211"/>
    </source>
</evidence>
<feature type="compositionally biased region" description="Basic and acidic residues" evidence="8">
    <location>
        <begin position="1516"/>
        <end position="1528"/>
    </location>
</feature>
<dbReference type="SMART" id="SM00638">
    <property type="entry name" value="LPD_N"/>
    <property type="match status" value="1"/>
</dbReference>
<dbReference type="SMART" id="SM01169">
    <property type="entry name" value="DUF1943"/>
    <property type="match status" value="1"/>
</dbReference>
<comment type="function">
    <text evidence="6">Precursor of the egg-yolk proteins that are sources of nutrients during embryonic development. Together with other vitellogenins, may play a role in modulating life-span, acting via induction of autophagy and lysosomal lipolysis.</text>
</comment>
<keyword evidence="5 7" id="KW-1015">Disulfide bond</keyword>
<dbReference type="FunFam" id="2.30.230.10:FF:000004">
    <property type="entry name" value="Vitellogenin-1"/>
    <property type="match status" value="1"/>
</dbReference>
<dbReference type="FunFam" id="1.25.10.20:FF:000003">
    <property type="entry name" value="Vitellogenin C"/>
    <property type="match status" value="1"/>
</dbReference>
<dbReference type="InterPro" id="IPR015819">
    <property type="entry name" value="Lipid_transp_b-sht_shell"/>
</dbReference>
<dbReference type="SMART" id="SM00216">
    <property type="entry name" value="VWD"/>
    <property type="match status" value="1"/>
</dbReference>
<dbReference type="Pfam" id="PF00094">
    <property type="entry name" value="VWD"/>
    <property type="match status" value="1"/>
</dbReference>
<dbReference type="InterPro" id="IPR015255">
    <property type="entry name" value="Vitellinogen_open_b-sht"/>
</dbReference>
<reference evidence="11 12" key="1">
    <citation type="submission" date="2022-05" db="EMBL/GenBank/DDBJ databases">
        <title>Chromosome-level reference genomes for two strains of Caenorhabditis briggsae: an improved platform for comparative genomics.</title>
        <authorList>
            <person name="Stevens L."/>
            <person name="Andersen E.C."/>
        </authorList>
    </citation>
    <scope>NUCLEOTIDE SEQUENCE [LARGE SCALE GENOMIC DNA]</scope>
    <source>
        <strain evidence="11">QX1410_ONT</strain>
        <tissue evidence="11">Whole-organism</tissue>
    </source>
</reference>
<evidence type="ECO:0000256" key="2">
    <source>
        <dbReference type="ARBA" id="ARBA00022525"/>
    </source>
</evidence>
<dbReference type="Gene3D" id="2.30.230.10">
    <property type="entry name" value="Lipovitellin, beta-sheet shell regions, chain A"/>
    <property type="match status" value="1"/>
</dbReference>
<dbReference type="SUPFAM" id="SSF56968">
    <property type="entry name" value="Lipovitellin-phosvitin complex, beta-sheet shell regions"/>
    <property type="match status" value="2"/>
</dbReference>
<name>A0AAE8ZS88_CAEBR</name>
<feature type="disulfide bond" evidence="7">
    <location>
        <begin position="251"/>
        <end position="254"/>
    </location>
</feature>